<dbReference type="AlphaFoldDB" id="A0A835UIE9"/>
<name>A0A835UIE9_VANPL</name>
<organism evidence="1 2">
    <name type="scientific">Vanilla planifolia</name>
    <name type="common">Vanilla</name>
    <dbReference type="NCBI Taxonomy" id="51239"/>
    <lineage>
        <taxon>Eukaryota</taxon>
        <taxon>Viridiplantae</taxon>
        <taxon>Streptophyta</taxon>
        <taxon>Embryophyta</taxon>
        <taxon>Tracheophyta</taxon>
        <taxon>Spermatophyta</taxon>
        <taxon>Magnoliopsida</taxon>
        <taxon>Liliopsida</taxon>
        <taxon>Asparagales</taxon>
        <taxon>Orchidaceae</taxon>
        <taxon>Vanilloideae</taxon>
        <taxon>Vanilleae</taxon>
        <taxon>Vanilla</taxon>
    </lineage>
</organism>
<protein>
    <submittedName>
        <fullName evidence="1">Uncharacterized protein</fullName>
    </submittedName>
</protein>
<reference evidence="1 2" key="1">
    <citation type="journal article" date="2020" name="Nat. Food">
        <title>A phased Vanilla planifolia genome enables genetic improvement of flavour and production.</title>
        <authorList>
            <person name="Hasing T."/>
            <person name="Tang H."/>
            <person name="Brym M."/>
            <person name="Khazi F."/>
            <person name="Huang T."/>
            <person name="Chambers A.H."/>
        </authorList>
    </citation>
    <scope>NUCLEOTIDE SEQUENCE [LARGE SCALE GENOMIC DNA]</scope>
    <source>
        <tissue evidence="1">Leaf</tissue>
    </source>
</reference>
<proteinExistence type="predicted"/>
<sequence>MTRVKRRVRIEIKVRVRVGYRVLIRRRRGAGYRSEWRWANLHQSGAGRLLLRQAGRHVRVTDGGIPGGASGELLHDISKVALADIVNLGLRRRPWRKRLNLLEASLVERALADVLPKLVDAEEMVLGAFIHRY</sequence>
<dbReference type="EMBL" id="JADCNM010000011">
    <property type="protein sequence ID" value="KAG0461935.1"/>
    <property type="molecule type" value="Genomic_DNA"/>
</dbReference>
<evidence type="ECO:0000313" key="2">
    <source>
        <dbReference type="Proteomes" id="UP000639772"/>
    </source>
</evidence>
<dbReference type="Proteomes" id="UP000639772">
    <property type="component" value="Chromosome 11"/>
</dbReference>
<comment type="caution">
    <text evidence="1">The sequence shown here is derived from an EMBL/GenBank/DDBJ whole genome shotgun (WGS) entry which is preliminary data.</text>
</comment>
<accession>A0A835UIE9</accession>
<evidence type="ECO:0000313" key="1">
    <source>
        <dbReference type="EMBL" id="KAG0461935.1"/>
    </source>
</evidence>
<gene>
    <name evidence="1" type="ORF">HPP92_020411</name>
</gene>